<dbReference type="Gene3D" id="3.30.10.20">
    <property type="match status" value="1"/>
</dbReference>
<evidence type="ECO:0000313" key="4">
    <source>
        <dbReference type="EMBL" id="TDC23352.1"/>
    </source>
</evidence>
<proteinExistence type="predicted"/>
<evidence type="ECO:0000313" key="5">
    <source>
        <dbReference type="Proteomes" id="UP000295075"/>
    </source>
</evidence>
<gene>
    <name evidence="4" type="ORF">E1261_28645</name>
</gene>
<name>A0A4R4PMJ9_9ACTN</name>
<evidence type="ECO:0000259" key="3">
    <source>
        <dbReference type="Pfam" id="PF03793"/>
    </source>
</evidence>
<feature type="domain" description="PASTA" evidence="3">
    <location>
        <begin position="230"/>
        <end position="282"/>
    </location>
</feature>
<dbReference type="EMBL" id="SMKA01000166">
    <property type="protein sequence ID" value="TDC23352.1"/>
    <property type="molecule type" value="Genomic_DNA"/>
</dbReference>
<dbReference type="OrthoDB" id="3820281at2"/>
<keyword evidence="5" id="KW-1185">Reference proteome</keyword>
<evidence type="ECO:0000256" key="1">
    <source>
        <dbReference type="SAM" id="MobiDB-lite"/>
    </source>
</evidence>
<comment type="caution">
    <text evidence="4">The sequence shown here is derived from an EMBL/GenBank/DDBJ whole genome shotgun (WGS) entry which is preliminary data.</text>
</comment>
<keyword evidence="2" id="KW-1133">Transmembrane helix</keyword>
<dbReference type="RefSeq" id="WP_132411931.1">
    <property type="nucleotide sequence ID" value="NZ_SMKA01000166.1"/>
</dbReference>
<dbReference type="InterPro" id="IPR005543">
    <property type="entry name" value="PASTA_dom"/>
</dbReference>
<evidence type="ECO:0000256" key="2">
    <source>
        <dbReference type="SAM" id="Phobius"/>
    </source>
</evidence>
<organism evidence="4 5">
    <name type="scientific">Kribbella albertanoniae</name>
    <dbReference type="NCBI Taxonomy" id="1266829"/>
    <lineage>
        <taxon>Bacteria</taxon>
        <taxon>Bacillati</taxon>
        <taxon>Actinomycetota</taxon>
        <taxon>Actinomycetes</taxon>
        <taxon>Propionibacteriales</taxon>
        <taxon>Kribbellaceae</taxon>
        <taxon>Kribbella</taxon>
    </lineage>
</organism>
<keyword evidence="2" id="KW-0812">Transmembrane</keyword>
<dbReference type="CDD" id="cd06577">
    <property type="entry name" value="PASTA_pknB"/>
    <property type="match status" value="1"/>
</dbReference>
<dbReference type="Pfam" id="PF03793">
    <property type="entry name" value="PASTA"/>
    <property type="match status" value="1"/>
</dbReference>
<dbReference type="AlphaFoldDB" id="A0A4R4PMJ9"/>
<protein>
    <submittedName>
        <fullName evidence="4">PASTA domain-containing protein</fullName>
    </submittedName>
</protein>
<feature type="region of interest" description="Disordered" evidence="1">
    <location>
        <begin position="1"/>
        <end position="35"/>
    </location>
</feature>
<sequence length="283" mass="29687">MNESKLSELLEQAGERTPVSPPPIDAMRSGATRRRRRRTAVWSAAGTALAVAAVIGASTMLTNNGTSPLEQPPVAAATPTAVVPEGLRLVGVGHTAIAVPKDWPPNQLKCGSPSKDTVIVDPGPQPACFTPLPDGVESVQIDSKPAFEFKAEQTFELHGVQAQRQRTVCKTRETGNPVCAGAVLIPSRNVWIRAESSTSAAEVDKLLGQIWFVQDAIGVPGFRSLDPETSTDKYLAVLRSAGFKGKVVTKADPGMPKGSLLAVSPAPGTMLPNGSPVTVTVAR</sequence>
<reference evidence="4 5" key="1">
    <citation type="submission" date="2019-03" db="EMBL/GenBank/DDBJ databases">
        <title>Draft genome sequences of novel Actinobacteria.</title>
        <authorList>
            <person name="Sahin N."/>
            <person name="Ay H."/>
            <person name="Saygin H."/>
        </authorList>
    </citation>
    <scope>NUCLEOTIDE SEQUENCE [LARGE SCALE GENOMIC DNA]</scope>
    <source>
        <strain evidence="4 5">JCM 30547</strain>
    </source>
</reference>
<feature type="transmembrane region" description="Helical" evidence="2">
    <location>
        <begin position="40"/>
        <end position="61"/>
    </location>
</feature>
<accession>A0A4R4PMJ9</accession>
<keyword evidence="2" id="KW-0472">Membrane</keyword>
<dbReference type="Proteomes" id="UP000295075">
    <property type="component" value="Unassembled WGS sequence"/>
</dbReference>